<feature type="transmembrane region" description="Helical" evidence="9">
    <location>
        <begin position="97"/>
        <end position="118"/>
    </location>
</feature>
<dbReference type="InterPro" id="IPR000276">
    <property type="entry name" value="GPCR_Rhodpsn"/>
</dbReference>
<evidence type="ECO:0000259" key="10">
    <source>
        <dbReference type="PROSITE" id="PS50262"/>
    </source>
</evidence>
<dbReference type="PROSITE" id="PS50262">
    <property type="entry name" value="G_PROTEIN_RECEP_F1_2"/>
    <property type="match status" value="1"/>
</dbReference>
<keyword evidence="5" id="KW-0297">G-protein coupled receptor</keyword>
<evidence type="ECO:0000256" key="2">
    <source>
        <dbReference type="ARBA" id="ARBA00022475"/>
    </source>
</evidence>
<name>A0A8B8APA3_CRAVI</name>
<dbReference type="GO" id="GO:0005886">
    <property type="term" value="C:plasma membrane"/>
    <property type="evidence" value="ECO:0007669"/>
    <property type="project" value="UniProtKB-SubCell"/>
</dbReference>
<dbReference type="Pfam" id="PF00001">
    <property type="entry name" value="7tm_1"/>
    <property type="match status" value="1"/>
</dbReference>
<organism evidence="11 12">
    <name type="scientific">Crassostrea virginica</name>
    <name type="common">Eastern oyster</name>
    <dbReference type="NCBI Taxonomy" id="6565"/>
    <lineage>
        <taxon>Eukaryota</taxon>
        <taxon>Metazoa</taxon>
        <taxon>Spiralia</taxon>
        <taxon>Lophotrochozoa</taxon>
        <taxon>Mollusca</taxon>
        <taxon>Bivalvia</taxon>
        <taxon>Autobranchia</taxon>
        <taxon>Pteriomorphia</taxon>
        <taxon>Ostreida</taxon>
        <taxon>Ostreoidea</taxon>
        <taxon>Ostreidae</taxon>
        <taxon>Crassostrea</taxon>
    </lineage>
</organism>
<dbReference type="PANTHER" id="PTHR24228">
    <property type="entry name" value="B2 BRADYKININ RECEPTOR/ANGIOTENSIN II RECEPTOR"/>
    <property type="match status" value="1"/>
</dbReference>
<dbReference type="AlphaFoldDB" id="A0A8B8APA3"/>
<accession>A0A8B8APA3</accession>
<feature type="transmembrane region" description="Helical" evidence="9">
    <location>
        <begin position="139"/>
        <end position="161"/>
    </location>
</feature>
<evidence type="ECO:0000256" key="6">
    <source>
        <dbReference type="ARBA" id="ARBA00023136"/>
    </source>
</evidence>
<proteinExistence type="predicted"/>
<keyword evidence="2" id="KW-1003">Cell membrane</keyword>
<evidence type="ECO:0000256" key="5">
    <source>
        <dbReference type="ARBA" id="ARBA00023040"/>
    </source>
</evidence>
<keyword evidence="4 9" id="KW-1133">Transmembrane helix</keyword>
<comment type="subcellular location">
    <subcellularLocation>
        <location evidence="1">Cell membrane</location>
        <topology evidence="1">Multi-pass membrane protein</topology>
    </subcellularLocation>
</comment>
<dbReference type="CDD" id="cd00637">
    <property type="entry name" value="7tm_classA_rhodopsin-like"/>
    <property type="match status" value="1"/>
</dbReference>
<dbReference type="KEGG" id="cvn:111103711"/>
<evidence type="ECO:0000256" key="3">
    <source>
        <dbReference type="ARBA" id="ARBA00022692"/>
    </source>
</evidence>
<dbReference type="PANTHER" id="PTHR24228:SF75">
    <property type="entry name" value="G-PROTEIN COUPLED RECEPTORS FAMILY 1 PROFILE DOMAIN-CONTAINING PROTEIN"/>
    <property type="match status" value="1"/>
</dbReference>
<feature type="domain" description="G-protein coupled receptors family 1 profile" evidence="10">
    <location>
        <begin position="37"/>
        <end position="285"/>
    </location>
</feature>
<keyword evidence="8" id="KW-0807">Transducer</keyword>
<gene>
    <name evidence="12" type="primary">LOC111103711</name>
</gene>
<evidence type="ECO:0000313" key="12">
    <source>
        <dbReference type="RefSeq" id="XP_022292861.1"/>
    </source>
</evidence>
<dbReference type="RefSeq" id="XP_022292861.1">
    <property type="nucleotide sequence ID" value="XM_022437153.1"/>
</dbReference>
<keyword evidence="3 9" id="KW-0812">Transmembrane</keyword>
<reference evidence="12" key="1">
    <citation type="submission" date="2025-08" db="UniProtKB">
        <authorList>
            <consortium name="RefSeq"/>
        </authorList>
    </citation>
    <scope>IDENTIFICATION</scope>
    <source>
        <tissue evidence="12">Whole sample</tissue>
    </source>
</reference>
<evidence type="ECO:0000256" key="4">
    <source>
        <dbReference type="ARBA" id="ARBA00022989"/>
    </source>
</evidence>
<evidence type="ECO:0000256" key="8">
    <source>
        <dbReference type="ARBA" id="ARBA00023224"/>
    </source>
</evidence>
<protein>
    <submittedName>
        <fullName evidence="12">Melatonin receptor type 1C-like</fullName>
    </submittedName>
</protein>
<keyword evidence="6 9" id="KW-0472">Membrane</keyword>
<feature type="transmembrane region" description="Helical" evidence="9">
    <location>
        <begin position="181"/>
        <end position="210"/>
    </location>
</feature>
<feature type="transmembrane region" description="Helical" evidence="9">
    <location>
        <begin position="20"/>
        <end position="42"/>
    </location>
</feature>
<evidence type="ECO:0000313" key="11">
    <source>
        <dbReference type="Proteomes" id="UP000694844"/>
    </source>
</evidence>
<dbReference type="PRINTS" id="PR00237">
    <property type="entry name" value="GPCRRHODOPSN"/>
</dbReference>
<keyword evidence="11" id="KW-1185">Reference proteome</keyword>
<dbReference type="InterPro" id="IPR017452">
    <property type="entry name" value="GPCR_Rhodpsn_7TM"/>
</dbReference>
<dbReference type="SUPFAM" id="SSF81321">
    <property type="entry name" value="Family A G protein-coupled receptor-like"/>
    <property type="match status" value="1"/>
</dbReference>
<sequence>MNATQILDRFEFVRQYPGVGYLLLIFLVLGAIFGTFGNALILVSVCRIIKMRSLEYIFIANLALSDMYVTLLADPMNIVGKLEGEKFFHRISGLCEIIAYTCTVSCIVSVGSITLMGFSRYIFICHNKYYKTIFRKSTCIAMCVGLYLIGILLILLNFAGLGGHSFDRKSLVCIWDRMATYYYTVTFSVVLVWIPVLSTGSFYFLIYLTFRKSNMTVTDMTSQNLQRKSVGFVRTLFLIYAVFTICWVPYALIIVADRYDSFSHEIHVIITTFAHLHPSFNWLVYYLTNKNFKHAFNSLLHLNKCCVKKARIIQIVPILK</sequence>
<dbReference type="Proteomes" id="UP000694844">
    <property type="component" value="Chromosome 7"/>
</dbReference>
<evidence type="ECO:0000256" key="7">
    <source>
        <dbReference type="ARBA" id="ARBA00023170"/>
    </source>
</evidence>
<dbReference type="OrthoDB" id="10044919at2759"/>
<dbReference type="GO" id="GO:0004930">
    <property type="term" value="F:G protein-coupled receptor activity"/>
    <property type="evidence" value="ECO:0007669"/>
    <property type="project" value="UniProtKB-KW"/>
</dbReference>
<feature type="transmembrane region" description="Helical" evidence="9">
    <location>
        <begin position="54"/>
        <end position="73"/>
    </location>
</feature>
<feature type="transmembrane region" description="Helical" evidence="9">
    <location>
        <begin position="266"/>
        <end position="287"/>
    </location>
</feature>
<dbReference type="Gene3D" id="1.20.1070.10">
    <property type="entry name" value="Rhodopsin 7-helix transmembrane proteins"/>
    <property type="match status" value="1"/>
</dbReference>
<keyword evidence="7" id="KW-0675">Receptor</keyword>
<feature type="transmembrane region" description="Helical" evidence="9">
    <location>
        <begin position="231"/>
        <end position="254"/>
    </location>
</feature>
<evidence type="ECO:0000256" key="9">
    <source>
        <dbReference type="SAM" id="Phobius"/>
    </source>
</evidence>
<evidence type="ECO:0000256" key="1">
    <source>
        <dbReference type="ARBA" id="ARBA00004651"/>
    </source>
</evidence>
<dbReference type="GeneID" id="111103711"/>